<feature type="compositionally biased region" description="Polar residues" evidence="1">
    <location>
        <begin position="330"/>
        <end position="349"/>
    </location>
</feature>
<dbReference type="Proteomes" id="UP001515480">
    <property type="component" value="Unassembled WGS sequence"/>
</dbReference>
<dbReference type="AlphaFoldDB" id="A0AB34IU75"/>
<protein>
    <submittedName>
        <fullName evidence="2">Uncharacterized protein</fullName>
    </submittedName>
</protein>
<name>A0AB34IU75_PRYPA</name>
<feature type="region of interest" description="Disordered" evidence="1">
    <location>
        <begin position="1"/>
        <end position="388"/>
    </location>
</feature>
<organism evidence="2 3">
    <name type="scientific">Prymnesium parvum</name>
    <name type="common">Toxic golden alga</name>
    <dbReference type="NCBI Taxonomy" id="97485"/>
    <lineage>
        <taxon>Eukaryota</taxon>
        <taxon>Haptista</taxon>
        <taxon>Haptophyta</taxon>
        <taxon>Prymnesiophyceae</taxon>
        <taxon>Prymnesiales</taxon>
        <taxon>Prymnesiaceae</taxon>
        <taxon>Prymnesium</taxon>
    </lineage>
</organism>
<comment type="caution">
    <text evidence="2">The sequence shown here is derived from an EMBL/GenBank/DDBJ whole genome shotgun (WGS) entry which is preliminary data.</text>
</comment>
<feature type="compositionally biased region" description="Low complexity" evidence="1">
    <location>
        <begin position="358"/>
        <end position="381"/>
    </location>
</feature>
<feature type="compositionally biased region" description="Low complexity" evidence="1">
    <location>
        <begin position="45"/>
        <end position="60"/>
    </location>
</feature>
<feature type="compositionally biased region" description="Low complexity" evidence="1">
    <location>
        <begin position="277"/>
        <end position="288"/>
    </location>
</feature>
<proteinExistence type="predicted"/>
<evidence type="ECO:0000256" key="1">
    <source>
        <dbReference type="SAM" id="MobiDB-lite"/>
    </source>
</evidence>
<accession>A0AB34IU75</accession>
<evidence type="ECO:0000313" key="3">
    <source>
        <dbReference type="Proteomes" id="UP001515480"/>
    </source>
</evidence>
<gene>
    <name evidence="2" type="ORF">AB1Y20_007215</name>
</gene>
<feature type="compositionally biased region" description="Polar residues" evidence="1">
    <location>
        <begin position="90"/>
        <end position="103"/>
    </location>
</feature>
<evidence type="ECO:0000313" key="2">
    <source>
        <dbReference type="EMBL" id="KAL1507596.1"/>
    </source>
</evidence>
<keyword evidence="3" id="KW-1185">Reference proteome</keyword>
<sequence>MEKERKMKMEAVKTEATNGPTPQTPPIDAAGVQISLAPEAQPRKASLPLAPLAASTASGPCSSSRAPPLLGPKNASSKDLSVSKEAPPSNRRQTLMNNANAASAFQRARSLTHKPAEGPTRPPAGIDVKVLPKGRRNSASSDTLKVPGFPYMRKSGPKNASSRDLSISKEAPPSNRRTTQVDSSRDAAAAFDRAKGLSHAPAASPQAVEVRGELSPGSVLPIPPKSFNPLSRRNSGAPVKFTGTCSPANLQRGAKNASSRDLTITKEAPPSNRRSTAFDSAREAAAAFERGKELSHAPGASSQALPADNALPLPPNSIDAPSGAPVKFSDTCSPANLQRGPKNSSSRDLTVSKEAPPSSRRSTLLGSSSGSSRASSGSRGLPDTSLEA</sequence>
<feature type="compositionally biased region" description="Basic and acidic residues" evidence="1">
    <location>
        <begin position="1"/>
        <end position="13"/>
    </location>
</feature>
<dbReference type="EMBL" id="JBGBPQ010000017">
    <property type="protein sequence ID" value="KAL1507596.1"/>
    <property type="molecule type" value="Genomic_DNA"/>
</dbReference>
<reference evidence="2 3" key="1">
    <citation type="journal article" date="2024" name="Science">
        <title>Giant polyketide synthase enzymes in the biosynthesis of giant marine polyether toxins.</title>
        <authorList>
            <person name="Fallon T.R."/>
            <person name="Shende V.V."/>
            <person name="Wierzbicki I.H."/>
            <person name="Pendleton A.L."/>
            <person name="Watervoot N.F."/>
            <person name="Auber R.P."/>
            <person name="Gonzalez D.J."/>
            <person name="Wisecaver J.H."/>
            <person name="Moore B.S."/>
        </authorList>
    </citation>
    <scope>NUCLEOTIDE SEQUENCE [LARGE SCALE GENOMIC DNA]</scope>
    <source>
        <strain evidence="2 3">12B1</strain>
    </source>
</reference>